<feature type="transmembrane region" description="Helical" evidence="1">
    <location>
        <begin position="74"/>
        <end position="95"/>
    </location>
</feature>
<organism evidence="2 3">
    <name type="scientific">Neurospora hispaniola</name>
    <dbReference type="NCBI Taxonomy" id="588809"/>
    <lineage>
        <taxon>Eukaryota</taxon>
        <taxon>Fungi</taxon>
        <taxon>Dikarya</taxon>
        <taxon>Ascomycota</taxon>
        <taxon>Pezizomycotina</taxon>
        <taxon>Sordariomycetes</taxon>
        <taxon>Sordariomycetidae</taxon>
        <taxon>Sordariales</taxon>
        <taxon>Sordariaceae</taxon>
        <taxon>Neurospora</taxon>
    </lineage>
</organism>
<evidence type="ECO:0008006" key="4">
    <source>
        <dbReference type="Google" id="ProtNLM"/>
    </source>
</evidence>
<keyword evidence="1" id="KW-1133">Transmembrane helix</keyword>
<evidence type="ECO:0000313" key="2">
    <source>
        <dbReference type="EMBL" id="KAK3494265.1"/>
    </source>
</evidence>
<name>A0AAJ0MS19_9PEZI</name>
<gene>
    <name evidence="2" type="ORF">B0T23DRAFT_104351</name>
</gene>
<dbReference type="EMBL" id="JAULSX010000003">
    <property type="protein sequence ID" value="KAK3494265.1"/>
    <property type="molecule type" value="Genomic_DNA"/>
</dbReference>
<accession>A0AAJ0MS19</accession>
<reference evidence="2 3" key="1">
    <citation type="journal article" date="2023" name="Mol. Phylogenet. Evol.">
        <title>Genome-scale phylogeny and comparative genomics of the fungal order Sordariales.</title>
        <authorList>
            <person name="Hensen N."/>
            <person name="Bonometti L."/>
            <person name="Westerberg I."/>
            <person name="Brannstrom I.O."/>
            <person name="Guillou S."/>
            <person name="Cros-Aarteil S."/>
            <person name="Calhoun S."/>
            <person name="Haridas S."/>
            <person name="Kuo A."/>
            <person name="Mondo S."/>
            <person name="Pangilinan J."/>
            <person name="Riley R."/>
            <person name="LaButti K."/>
            <person name="Andreopoulos B."/>
            <person name="Lipzen A."/>
            <person name="Chen C."/>
            <person name="Yan M."/>
            <person name="Daum C."/>
            <person name="Ng V."/>
            <person name="Clum A."/>
            <person name="Steindorff A."/>
            <person name="Ohm R.A."/>
            <person name="Martin F."/>
            <person name="Silar P."/>
            <person name="Natvig D.O."/>
            <person name="Lalanne C."/>
            <person name="Gautier V."/>
            <person name="Ament-Velasquez S.L."/>
            <person name="Kruys A."/>
            <person name="Hutchinson M.I."/>
            <person name="Powell A.J."/>
            <person name="Barry K."/>
            <person name="Miller A.N."/>
            <person name="Grigoriev I.V."/>
            <person name="Debuchy R."/>
            <person name="Gladieux P."/>
            <person name="Hiltunen Thoren M."/>
            <person name="Johannesson H."/>
        </authorList>
    </citation>
    <scope>NUCLEOTIDE SEQUENCE [LARGE SCALE GENOMIC DNA]</scope>
    <source>
        <strain evidence="2 3">FGSC 10403</strain>
    </source>
</reference>
<keyword evidence="1" id="KW-0812">Transmembrane</keyword>
<evidence type="ECO:0000256" key="1">
    <source>
        <dbReference type="SAM" id="Phobius"/>
    </source>
</evidence>
<sequence length="128" mass="14598">MDVWTEERDGLWMCFQTVDGYHVLTALLSCCLLVLVGRAQKCITQLSFMIFGTGFSGGRAAASEASPTDSVLVIHHSFFFFFLSFFLFWSALMAFHHGRTDGETGVRTFVMGHVVVQRRRRRREHLTT</sequence>
<keyword evidence="3" id="KW-1185">Reference proteome</keyword>
<protein>
    <recommendedName>
        <fullName evidence="4">Transmembrane protein</fullName>
    </recommendedName>
</protein>
<dbReference type="AlphaFoldDB" id="A0AAJ0MS19"/>
<dbReference type="RefSeq" id="XP_062693694.1">
    <property type="nucleotide sequence ID" value="XM_062831750.1"/>
</dbReference>
<dbReference type="GeneID" id="87869372"/>
<comment type="caution">
    <text evidence="2">The sequence shown here is derived from an EMBL/GenBank/DDBJ whole genome shotgun (WGS) entry which is preliminary data.</text>
</comment>
<keyword evidence="1" id="KW-0472">Membrane</keyword>
<feature type="transmembrane region" description="Helical" evidence="1">
    <location>
        <begin position="43"/>
        <end position="62"/>
    </location>
</feature>
<proteinExistence type="predicted"/>
<evidence type="ECO:0000313" key="3">
    <source>
        <dbReference type="Proteomes" id="UP001285908"/>
    </source>
</evidence>
<feature type="transmembrane region" description="Helical" evidence="1">
    <location>
        <begin position="20"/>
        <end position="36"/>
    </location>
</feature>
<dbReference type="Proteomes" id="UP001285908">
    <property type="component" value="Unassembled WGS sequence"/>
</dbReference>